<evidence type="ECO:0000313" key="1">
    <source>
        <dbReference type="EMBL" id="NEH94277.1"/>
    </source>
</evidence>
<name>A0A6N9ZL86_9HYPH</name>
<protein>
    <submittedName>
        <fullName evidence="1">Type IV secretion system lipoprotein VirB7</fullName>
    </submittedName>
</protein>
<evidence type="ECO:0000313" key="2">
    <source>
        <dbReference type="Proteomes" id="UP000468864"/>
    </source>
</evidence>
<reference evidence="1 2" key="1">
    <citation type="submission" date="2019-12" db="EMBL/GenBank/DDBJ databases">
        <title>Rhizobium genotypes associated with high levels of biological nitrogen fixation by grain legumes in a temperate-maritime cropping system.</title>
        <authorList>
            <person name="Maluk M."/>
            <person name="Francesc Ferrando Molina F."/>
            <person name="Lopez Del Egido L."/>
            <person name="Lafos M."/>
            <person name="Langarica-Fuentes A."/>
            <person name="Gebre Yohannes G."/>
            <person name="Young M.W."/>
            <person name="Martin P."/>
            <person name="Gantlett R."/>
            <person name="Kenicer G."/>
            <person name="Hawes C."/>
            <person name="Begg G.S."/>
            <person name="Quilliam R.S."/>
            <person name="Squire G.R."/>
            <person name="Poole P.S."/>
            <person name="Young P.W."/>
            <person name="Iannetta P.M."/>
            <person name="James E.K."/>
        </authorList>
    </citation>
    <scope>NUCLEOTIDE SEQUENCE [LARGE SCALE GENOMIC DNA]</scope>
    <source>
        <strain evidence="1 2">JHI2449</strain>
    </source>
</reference>
<gene>
    <name evidence="1" type="ORF">GR206_25205</name>
</gene>
<comment type="caution">
    <text evidence="1">The sequence shown here is derived from an EMBL/GenBank/DDBJ whole genome shotgun (WGS) entry which is preliminary data.</text>
</comment>
<dbReference type="AlphaFoldDB" id="A0A6N9ZL86"/>
<proteinExistence type="predicted"/>
<dbReference type="Pfam" id="PF17413">
    <property type="entry name" value="VirB7"/>
    <property type="match status" value="1"/>
</dbReference>
<organism evidence="1 2">
    <name type="scientific">Rhizobium laguerreae</name>
    <dbReference type="NCBI Taxonomy" id="1076926"/>
    <lineage>
        <taxon>Bacteria</taxon>
        <taxon>Pseudomonadati</taxon>
        <taxon>Pseudomonadota</taxon>
        <taxon>Alphaproteobacteria</taxon>
        <taxon>Hyphomicrobiales</taxon>
        <taxon>Rhizobiaceae</taxon>
        <taxon>Rhizobium/Agrobacterium group</taxon>
        <taxon>Rhizobium</taxon>
    </lineage>
</organism>
<dbReference type="NCBIfam" id="NF010433">
    <property type="entry name" value="PRK13859.1"/>
    <property type="match status" value="1"/>
</dbReference>
<dbReference type="PROSITE" id="PS51257">
    <property type="entry name" value="PROKAR_LIPOPROTEIN"/>
    <property type="match status" value="1"/>
</dbReference>
<sequence>MKYCSLFLFLALAACKTSDTLATCKGAAFQLNAGRWQPTISDLDVECAGEPK</sequence>
<accession>A0A6N9ZL86</accession>
<dbReference type="Proteomes" id="UP000468864">
    <property type="component" value="Unassembled WGS sequence"/>
</dbReference>
<dbReference type="InterPro" id="IPR035545">
    <property type="entry name" value="VirB7"/>
</dbReference>
<keyword evidence="1" id="KW-0449">Lipoprotein</keyword>
<dbReference type="RefSeq" id="WP_163881707.1">
    <property type="nucleotide sequence ID" value="NZ_WUEP01000022.1"/>
</dbReference>
<dbReference type="EMBL" id="WUEP01000022">
    <property type="protein sequence ID" value="NEH94277.1"/>
    <property type="molecule type" value="Genomic_DNA"/>
</dbReference>